<gene>
    <name evidence="1" type="primary">A06p032360.1_BraROA</name>
    <name evidence="1" type="ORF">IGI04_023547</name>
</gene>
<proteinExistence type="predicted"/>
<keyword evidence="2" id="KW-1185">Reference proteome</keyword>
<accession>A0ABQ7M7N0</accession>
<comment type="caution">
    <text evidence="1">The sequence shown here is derived from an EMBL/GenBank/DDBJ whole genome shotgun (WGS) entry which is preliminary data.</text>
</comment>
<feature type="non-terminal residue" evidence="1">
    <location>
        <position position="1"/>
    </location>
</feature>
<name>A0ABQ7M7N0_BRACM</name>
<dbReference type="EMBL" id="JADBGQ010000006">
    <property type="protein sequence ID" value="KAG5393584.1"/>
    <property type="molecule type" value="Genomic_DNA"/>
</dbReference>
<organism evidence="1 2">
    <name type="scientific">Brassica rapa subsp. trilocularis</name>
    <dbReference type="NCBI Taxonomy" id="1813537"/>
    <lineage>
        <taxon>Eukaryota</taxon>
        <taxon>Viridiplantae</taxon>
        <taxon>Streptophyta</taxon>
        <taxon>Embryophyta</taxon>
        <taxon>Tracheophyta</taxon>
        <taxon>Spermatophyta</taxon>
        <taxon>Magnoliopsida</taxon>
        <taxon>eudicotyledons</taxon>
        <taxon>Gunneridae</taxon>
        <taxon>Pentapetalae</taxon>
        <taxon>rosids</taxon>
        <taxon>malvids</taxon>
        <taxon>Brassicales</taxon>
        <taxon>Brassicaceae</taxon>
        <taxon>Brassiceae</taxon>
        <taxon>Brassica</taxon>
    </lineage>
</organism>
<sequence length="132" mass="14949">HPNRNISFGCEHPQTNQKCFSDVGLRSLATPRNIFKPANIPTTKMRHAKEKPTFSIARQQTVILTKIFSNTYPSRRVKKALPGDLKIILEEMLDSYHTSHISREHIAAFKAGRNHVKNDTGNVHNFTDASDV</sequence>
<protein>
    <submittedName>
        <fullName evidence="1">Uncharacterized protein</fullName>
    </submittedName>
</protein>
<reference evidence="1 2" key="1">
    <citation type="submission" date="2021-03" db="EMBL/GenBank/DDBJ databases">
        <authorList>
            <person name="King G.J."/>
            <person name="Bancroft I."/>
            <person name="Baten A."/>
            <person name="Bloomfield J."/>
            <person name="Borpatragohain P."/>
            <person name="He Z."/>
            <person name="Irish N."/>
            <person name="Irwin J."/>
            <person name="Liu K."/>
            <person name="Mauleon R.P."/>
            <person name="Moore J."/>
            <person name="Morris R."/>
            <person name="Ostergaard L."/>
            <person name="Wang B."/>
            <person name="Wells R."/>
        </authorList>
    </citation>
    <scope>NUCLEOTIDE SEQUENCE [LARGE SCALE GENOMIC DNA]</scope>
    <source>
        <strain evidence="1">R-o-18</strain>
        <tissue evidence="1">Leaf</tissue>
    </source>
</reference>
<dbReference type="Proteomes" id="UP000823674">
    <property type="component" value="Chromosome A06"/>
</dbReference>
<evidence type="ECO:0000313" key="1">
    <source>
        <dbReference type="EMBL" id="KAG5393584.1"/>
    </source>
</evidence>
<evidence type="ECO:0000313" key="2">
    <source>
        <dbReference type="Proteomes" id="UP000823674"/>
    </source>
</evidence>